<evidence type="ECO:0000259" key="8">
    <source>
        <dbReference type="Pfam" id="PF12704"/>
    </source>
</evidence>
<dbReference type="GO" id="GO:0022857">
    <property type="term" value="F:transmembrane transporter activity"/>
    <property type="evidence" value="ECO:0007669"/>
    <property type="project" value="TreeGrafter"/>
</dbReference>
<feature type="transmembrane region" description="Helical" evidence="6">
    <location>
        <begin position="281"/>
        <end position="304"/>
    </location>
</feature>
<proteinExistence type="predicted"/>
<gene>
    <name evidence="9" type="ORF">TMPK1_28830</name>
</gene>
<dbReference type="Pfam" id="PF02687">
    <property type="entry name" value="FtsX"/>
    <property type="match status" value="2"/>
</dbReference>
<name>A0A8S8XHC6_9PROT</name>
<dbReference type="PANTHER" id="PTHR30572">
    <property type="entry name" value="MEMBRANE COMPONENT OF TRANSPORTER-RELATED"/>
    <property type="match status" value="1"/>
</dbReference>
<feature type="transmembrane region" description="Helical" evidence="6">
    <location>
        <begin position="762"/>
        <end position="787"/>
    </location>
</feature>
<feature type="domain" description="MacB-like periplasmic core" evidence="8">
    <location>
        <begin position="21"/>
        <end position="234"/>
    </location>
</feature>
<accession>A0A8S8XHC6</accession>
<evidence type="ECO:0000256" key="2">
    <source>
        <dbReference type="ARBA" id="ARBA00022475"/>
    </source>
</evidence>
<evidence type="ECO:0000259" key="7">
    <source>
        <dbReference type="Pfam" id="PF02687"/>
    </source>
</evidence>
<feature type="domain" description="ABC3 transporter permease C-terminal" evidence="7">
    <location>
        <begin position="679"/>
        <end position="781"/>
    </location>
</feature>
<evidence type="ECO:0000256" key="5">
    <source>
        <dbReference type="ARBA" id="ARBA00023136"/>
    </source>
</evidence>
<reference evidence="9" key="1">
    <citation type="submission" date="2021-02" db="EMBL/GenBank/DDBJ databases">
        <title>Genome sequence of Rhodospirillales sp. strain TMPK1 isolated from soil.</title>
        <authorList>
            <person name="Nakai R."/>
            <person name="Kusada H."/>
            <person name="Tamaki H."/>
        </authorList>
    </citation>
    <scope>NUCLEOTIDE SEQUENCE</scope>
    <source>
        <strain evidence="9">TMPK1</strain>
    </source>
</reference>
<evidence type="ECO:0000256" key="4">
    <source>
        <dbReference type="ARBA" id="ARBA00022989"/>
    </source>
</evidence>
<dbReference type="GO" id="GO:0005886">
    <property type="term" value="C:plasma membrane"/>
    <property type="evidence" value="ECO:0007669"/>
    <property type="project" value="UniProtKB-SubCell"/>
</dbReference>
<feature type="transmembrane region" description="Helical" evidence="6">
    <location>
        <begin position="419"/>
        <end position="442"/>
    </location>
</feature>
<dbReference type="PANTHER" id="PTHR30572:SF18">
    <property type="entry name" value="ABC-TYPE MACROLIDE FAMILY EXPORT SYSTEM PERMEASE COMPONENT 2"/>
    <property type="match status" value="1"/>
</dbReference>
<comment type="subcellular location">
    <subcellularLocation>
        <location evidence="1">Cell membrane</location>
        <topology evidence="1">Multi-pass membrane protein</topology>
    </subcellularLocation>
</comment>
<dbReference type="EMBL" id="BOPV01000001">
    <property type="protein sequence ID" value="GIL40646.1"/>
    <property type="molecule type" value="Genomic_DNA"/>
</dbReference>
<feature type="transmembrane region" description="Helical" evidence="6">
    <location>
        <begin position="325"/>
        <end position="354"/>
    </location>
</feature>
<keyword evidence="2" id="KW-1003">Cell membrane</keyword>
<evidence type="ECO:0000313" key="10">
    <source>
        <dbReference type="Proteomes" id="UP000681075"/>
    </source>
</evidence>
<feature type="transmembrane region" description="Helical" evidence="6">
    <location>
        <begin position="374"/>
        <end position="398"/>
    </location>
</feature>
<organism evidence="9 10">
    <name type="scientific">Roseiterribacter gracilis</name>
    <dbReference type="NCBI Taxonomy" id="2812848"/>
    <lineage>
        <taxon>Bacteria</taxon>
        <taxon>Pseudomonadati</taxon>
        <taxon>Pseudomonadota</taxon>
        <taxon>Alphaproteobacteria</taxon>
        <taxon>Rhodospirillales</taxon>
        <taxon>Roseiterribacteraceae</taxon>
        <taxon>Roseiterribacter</taxon>
    </lineage>
</organism>
<evidence type="ECO:0000256" key="6">
    <source>
        <dbReference type="SAM" id="Phobius"/>
    </source>
</evidence>
<dbReference type="InterPro" id="IPR050250">
    <property type="entry name" value="Macrolide_Exporter_MacB"/>
</dbReference>
<dbReference type="RefSeq" id="WP_420243793.1">
    <property type="nucleotide sequence ID" value="NZ_BOPV01000001.1"/>
</dbReference>
<evidence type="ECO:0000313" key="9">
    <source>
        <dbReference type="EMBL" id="GIL40646.1"/>
    </source>
</evidence>
<comment type="caution">
    <text evidence="9">The sequence shown here is derived from an EMBL/GenBank/DDBJ whole genome shotgun (WGS) entry which is preliminary data.</text>
</comment>
<dbReference type="InterPro" id="IPR003838">
    <property type="entry name" value="ABC3_permease_C"/>
</dbReference>
<evidence type="ECO:0000256" key="1">
    <source>
        <dbReference type="ARBA" id="ARBA00004651"/>
    </source>
</evidence>
<keyword evidence="4 6" id="KW-1133">Transmembrane helix</keyword>
<keyword evidence="3 6" id="KW-0812">Transmembrane</keyword>
<dbReference type="Proteomes" id="UP000681075">
    <property type="component" value="Unassembled WGS sequence"/>
</dbReference>
<feature type="domain" description="MacB-like periplasmic core" evidence="8">
    <location>
        <begin position="488"/>
        <end position="631"/>
    </location>
</feature>
<feature type="transmembrane region" description="Helical" evidence="6">
    <location>
        <begin position="676"/>
        <end position="699"/>
    </location>
</feature>
<keyword evidence="5 6" id="KW-0472">Membrane</keyword>
<feature type="transmembrane region" description="Helical" evidence="6">
    <location>
        <begin position="21"/>
        <end position="43"/>
    </location>
</feature>
<sequence>MWRSLLKISLRVLWKDRFYAGITLAGLAVAFTAAIFIALWLQFELKWEPFLQDPDSVRGIATDIRLPTAKGFHTLNTPSSLREELDAALGDRITTARYLQETVVMAVGDRRAVENVGTADPNFFRVITVPFLAGDPAHALDEPNSIVLTRALATKYFGSQDPMGRTIELQDGTGRVTGLIDDLPDNSLFKQGAYVAAQSAFSFLSAGKSSTQWWDLNAYTLVRLLPGTTHADLSPVLRQLETAKYPDDETSGVRHHFEIVKIRDAHLLGIVYGQTRDRTSLAALGLIGILTLGIARVNFVNLATARATRRTREIGVRKALGASRATLTLQLLVEPMLLAIVALLIAFVAIELLLPTMSNLLGERLEFSVQREPLLAAGIVLSGLLVGVAAGLYPALLLSRMTPIAALNAAGRSGDGSNFVRQAMVMLQFATSIALIVLTIFLQRQTEHARAVNLTRIAGDPLVVLNDLQRLPDTATRQLILRRLADEPLLRGATGSSLVQGDTKQTLSTRDDIVPGQRTTFSVVRIDQNFFPVHGLKLLAGRNLDDARDTQEDKLDTAVISTSAAKLFGFANPRDAVGRTIGGSGDPTDLPIEIIGVVEDFPLHTVQESMGPTVFVDRPNRFRYITVRVPGGHLREGIDAIERIWNDVAPSYPIQRQFADARVEHMWRSTQNEADVLTSFALVAVLIGSLGLFGLAAYTAQRRTKEIGIRKAMGASTADVVKLLVMQLTRPVIVANLLAWPVALWVVQRWLSAFADRIPIDIWPFLAAGAGTLVLAWTVVIGHALAVGRARPSYALRYE</sequence>
<dbReference type="AlphaFoldDB" id="A0A8S8XHC6"/>
<feature type="domain" description="ABC3 transporter permease C-terminal" evidence="7">
    <location>
        <begin position="286"/>
        <end position="403"/>
    </location>
</feature>
<evidence type="ECO:0000256" key="3">
    <source>
        <dbReference type="ARBA" id="ARBA00022692"/>
    </source>
</evidence>
<dbReference type="InterPro" id="IPR025857">
    <property type="entry name" value="MacB_PCD"/>
</dbReference>
<protein>
    <submittedName>
        <fullName evidence="9">ABC transporter permease</fullName>
    </submittedName>
</protein>
<dbReference type="Pfam" id="PF12704">
    <property type="entry name" value="MacB_PCD"/>
    <property type="match status" value="2"/>
</dbReference>
<keyword evidence="10" id="KW-1185">Reference proteome</keyword>